<evidence type="ECO:0000256" key="2">
    <source>
        <dbReference type="ARBA" id="ARBA00022898"/>
    </source>
</evidence>
<evidence type="ECO:0000259" key="5">
    <source>
        <dbReference type="Pfam" id="PF00266"/>
    </source>
</evidence>
<accession>A0A937K0P3</accession>
<dbReference type="Proteomes" id="UP000659388">
    <property type="component" value="Unassembled WGS sequence"/>
</dbReference>
<organism evidence="6 7">
    <name type="scientific">Fulvivirga sediminis</name>
    <dbReference type="NCBI Taxonomy" id="2803949"/>
    <lineage>
        <taxon>Bacteria</taxon>
        <taxon>Pseudomonadati</taxon>
        <taxon>Bacteroidota</taxon>
        <taxon>Cytophagia</taxon>
        <taxon>Cytophagales</taxon>
        <taxon>Fulvivirgaceae</taxon>
        <taxon>Fulvivirga</taxon>
    </lineage>
</organism>
<protein>
    <submittedName>
        <fullName evidence="6">Aminotransferase class V-fold PLP-dependent enzyme</fullName>
    </submittedName>
</protein>
<dbReference type="Pfam" id="PF00266">
    <property type="entry name" value="Aminotran_5"/>
    <property type="match status" value="1"/>
</dbReference>
<keyword evidence="6" id="KW-0808">Transferase</keyword>
<dbReference type="PANTHER" id="PTHR43586">
    <property type="entry name" value="CYSTEINE DESULFURASE"/>
    <property type="match status" value="1"/>
</dbReference>
<dbReference type="InterPro" id="IPR020578">
    <property type="entry name" value="Aminotrans_V_PyrdxlP_BS"/>
</dbReference>
<dbReference type="EMBL" id="JAESIY010000009">
    <property type="protein sequence ID" value="MBL3657819.1"/>
    <property type="molecule type" value="Genomic_DNA"/>
</dbReference>
<dbReference type="AlphaFoldDB" id="A0A937K0P3"/>
<dbReference type="InterPro" id="IPR015421">
    <property type="entry name" value="PyrdxlP-dep_Trfase_major"/>
</dbReference>
<sequence>MSPELIHFNNAGASLVSSEVLEAQISYLKAEAQLGGYETAEKYTNELEAFYTHAANFINASSDEIAFTESATVAWQRAFFSIPFKEGDIILTSKIEYASNYISYLNIQKEKSVVIKVIPSIETGEVDLEALKSMISPKVKLISITHIPTNGGIVNPAEEVGLIAKDNKIIYLLDACQSVGQYPIDVKKLHCDFLTTTGRKYLRGPRGTGLLYVKKNLIPQLHPQNLDLHSANWETETSYSARSDARIFETFECSLAGKIGLSVALQQANAIGKAQIWDKVKTLAQYLREQLSEIENVLVHDLGKIKSGIVTFTASMPSPELKNKLHDRGVNVSMTFKSGTLLDMEERNLDQMIRSSVHYYNTREEVDTFISILKELL</sequence>
<dbReference type="InterPro" id="IPR015422">
    <property type="entry name" value="PyrdxlP-dep_Trfase_small"/>
</dbReference>
<proteinExistence type="inferred from homology"/>
<name>A0A937K0P3_9BACT</name>
<dbReference type="Gene3D" id="3.90.1150.10">
    <property type="entry name" value="Aspartate Aminotransferase, domain 1"/>
    <property type="match status" value="1"/>
</dbReference>
<keyword evidence="2" id="KW-0663">Pyridoxal phosphate</keyword>
<feature type="domain" description="Aminotransferase class V" evidence="5">
    <location>
        <begin position="7"/>
        <end position="369"/>
    </location>
</feature>
<dbReference type="Gene3D" id="3.40.640.10">
    <property type="entry name" value="Type I PLP-dependent aspartate aminotransferase-like (Major domain)"/>
    <property type="match status" value="1"/>
</dbReference>
<reference evidence="6" key="1">
    <citation type="submission" date="2021-01" db="EMBL/GenBank/DDBJ databases">
        <title>Fulvivirga kasyanovii gen. nov., sp nov., a novel member of the phylum Bacteroidetes isolated from seawater in a mussel farm.</title>
        <authorList>
            <person name="Zhao L.-H."/>
            <person name="Wang Z.-J."/>
        </authorList>
    </citation>
    <scope>NUCLEOTIDE SEQUENCE</scope>
    <source>
        <strain evidence="6">2943</strain>
    </source>
</reference>
<dbReference type="SUPFAM" id="SSF53383">
    <property type="entry name" value="PLP-dependent transferases"/>
    <property type="match status" value="1"/>
</dbReference>
<evidence type="ECO:0000256" key="4">
    <source>
        <dbReference type="RuleBase" id="RU004504"/>
    </source>
</evidence>
<gene>
    <name evidence="6" type="ORF">JL102_16840</name>
</gene>
<dbReference type="RefSeq" id="WP_202245604.1">
    <property type="nucleotide sequence ID" value="NZ_JAESIY010000009.1"/>
</dbReference>
<comment type="cofactor">
    <cofactor evidence="1 4">
        <name>pyridoxal 5'-phosphate</name>
        <dbReference type="ChEBI" id="CHEBI:597326"/>
    </cofactor>
</comment>
<dbReference type="PROSITE" id="PS00595">
    <property type="entry name" value="AA_TRANSFER_CLASS_5"/>
    <property type="match status" value="1"/>
</dbReference>
<comment type="similarity">
    <text evidence="3">Belongs to the class-V pyridoxal-phosphate-dependent aminotransferase family.</text>
</comment>
<evidence type="ECO:0000313" key="7">
    <source>
        <dbReference type="Proteomes" id="UP000659388"/>
    </source>
</evidence>
<keyword evidence="6" id="KW-0032">Aminotransferase</keyword>
<dbReference type="InterPro" id="IPR000192">
    <property type="entry name" value="Aminotrans_V_dom"/>
</dbReference>
<evidence type="ECO:0000256" key="3">
    <source>
        <dbReference type="RuleBase" id="RU004075"/>
    </source>
</evidence>
<evidence type="ECO:0000256" key="1">
    <source>
        <dbReference type="ARBA" id="ARBA00001933"/>
    </source>
</evidence>
<keyword evidence="7" id="KW-1185">Reference proteome</keyword>
<dbReference type="InterPro" id="IPR015424">
    <property type="entry name" value="PyrdxlP-dep_Trfase"/>
</dbReference>
<comment type="caution">
    <text evidence="6">The sequence shown here is derived from an EMBL/GenBank/DDBJ whole genome shotgun (WGS) entry which is preliminary data.</text>
</comment>
<evidence type="ECO:0000313" key="6">
    <source>
        <dbReference type="EMBL" id="MBL3657819.1"/>
    </source>
</evidence>
<dbReference type="GO" id="GO:0008483">
    <property type="term" value="F:transaminase activity"/>
    <property type="evidence" value="ECO:0007669"/>
    <property type="project" value="UniProtKB-KW"/>
</dbReference>
<dbReference type="PANTHER" id="PTHR43586:SF24">
    <property type="entry name" value="BLR4730 PROTEIN"/>
    <property type="match status" value="1"/>
</dbReference>